<evidence type="ECO:0000256" key="3">
    <source>
        <dbReference type="SAM" id="SignalP"/>
    </source>
</evidence>
<dbReference type="InterPro" id="IPR029030">
    <property type="entry name" value="Caspase-like_dom_sf"/>
</dbReference>
<feature type="signal peptide" evidence="3">
    <location>
        <begin position="1"/>
        <end position="29"/>
    </location>
</feature>
<gene>
    <name evidence="5" type="ORF">JI744_01505</name>
</gene>
<dbReference type="SUPFAM" id="SSF52129">
    <property type="entry name" value="Caspase-like"/>
    <property type="match status" value="1"/>
</dbReference>
<dbReference type="InterPro" id="IPR001309">
    <property type="entry name" value="Pept_C14_p20"/>
</dbReference>
<comment type="caution">
    <text evidence="5">The sequence shown here is derived from an EMBL/GenBank/DDBJ whole genome shotgun (WGS) entry which is preliminary data.</text>
</comment>
<dbReference type="InterPro" id="IPR052039">
    <property type="entry name" value="Caspase-related_regulators"/>
</dbReference>
<evidence type="ECO:0000313" key="6">
    <source>
        <dbReference type="Proteomes" id="UP000619033"/>
    </source>
</evidence>
<comment type="similarity">
    <text evidence="1">Belongs to the peptidase C14A family.</text>
</comment>
<feature type="chain" id="PRO_5035280385" evidence="3">
    <location>
        <begin position="30"/>
        <end position="459"/>
    </location>
</feature>
<feature type="domain" description="Caspase family p20" evidence="4">
    <location>
        <begin position="31"/>
        <end position="160"/>
    </location>
</feature>
<evidence type="ECO:0000256" key="1">
    <source>
        <dbReference type="ARBA" id="ARBA00010134"/>
    </source>
</evidence>
<organism evidence="5 6">
    <name type="scientific">Fuscibacter oryzae</name>
    <dbReference type="NCBI Taxonomy" id="2803939"/>
    <lineage>
        <taxon>Bacteria</taxon>
        <taxon>Pseudomonadati</taxon>
        <taxon>Pseudomonadota</taxon>
        <taxon>Alphaproteobacteria</taxon>
        <taxon>Rhodobacterales</taxon>
        <taxon>Paracoccaceae</taxon>
        <taxon>Fuscibacter</taxon>
    </lineage>
</organism>
<accession>A0A8J7MQ98</accession>
<feature type="compositionally biased region" description="Polar residues" evidence="2">
    <location>
        <begin position="419"/>
        <end position="430"/>
    </location>
</feature>
<dbReference type="InterPro" id="IPR015917">
    <property type="entry name" value="Pept_C14A"/>
</dbReference>
<proteinExistence type="inferred from homology"/>
<protein>
    <submittedName>
        <fullName evidence="5">Caspase family protein</fullName>
    </submittedName>
</protein>
<evidence type="ECO:0000259" key="4">
    <source>
        <dbReference type="PROSITE" id="PS50208"/>
    </source>
</evidence>
<feature type="region of interest" description="Disordered" evidence="2">
    <location>
        <begin position="397"/>
        <end position="446"/>
    </location>
</feature>
<dbReference type="Proteomes" id="UP000619033">
    <property type="component" value="Unassembled WGS sequence"/>
</dbReference>
<dbReference type="AlphaFoldDB" id="A0A8J7MQ98"/>
<dbReference type="PANTHER" id="PTHR22576">
    <property type="entry name" value="MUCOSA ASSOCIATED LYMPHOID TISSUE LYMPHOMA TRANSLOCATION PROTEIN 1/PARACASPASE"/>
    <property type="match status" value="1"/>
</dbReference>
<dbReference type="Gene3D" id="3.40.50.1460">
    <property type="match status" value="1"/>
</dbReference>
<dbReference type="GO" id="GO:0006508">
    <property type="term" value="P:proteolysis"/>
    <property type="evidence" value="ECO:0007669"/>
    <property type="project" value="InterPro"/>
</dbReference>
<feature type="compositionally biased region" description="Low complexity" evidence="2">
    <location>
        <begin position="401"/>
        <end position="415"/>
    </location>
</feature>
<reference evidence="5" key="1">
    <citation type="submission" date="2021-01" db="EMBL/GenBank/DDBJ databases">
        <title>Genome seq and assembly of Tabrizicola sp. KVB23.</title>
        <authorList>
            <person name="Chhetri G."/>
        </authorList>
    </citation>
    <scope>NUCLEOTIDE SEQUENCE</scope>
    <source>
        <strain evidence="5">KVB23</strain>
    </source>
</reference>
<keyword evidence="3" id="KW-0732">Signal</keyword>
<evidence type="ECO:0000313" key="5">
    <source>
        <dbReference type="EMBL" id="MBL4926770.1"/>
    </source>
</evidence>
<dbReference type="PROSITE" id="PS50208">
    <property type="entry name" value="CASPASE_P20"/>
    <property type="match status" value="1"/>
</dbReference>
<sequence length="459" mass="47656">MPMRLAALSSLLLRCLAVALAFAVSPVHAGEGRVALVIGNEAYENAPPLATPVRDAQDMARALRDLGFDVTVLTDANPDVFKAVLGAFAAKAAGADTALFYYSGHAFQQGGLNRLVPVSARLDDPAKLADETLALNEIATAIRPKDGQLLIFLDACRTNPLPDAPQDAGLAQYDAGSGSFVAFATAPGQVAWDKGADGANSPFTGALLRHVAEPGQSLSDLMILVRNDVSDQTGGKQIPWEQSSLRSQFRFAPAGQPATEATAPSFDAPSFDTVDADTVLLDDTALAEADPVRLAALSSETRSLATVAPVSPDAPRIAGSDVAPGGVALPENLPEGVQQELKRVGCYSGKVDGDWGNGSRRALGRYFDAVKSDSKETEPTAEVFVALTKAAEKTCKPQPVAAKPATKKSGTSAKKSAPDTTKSNGNTTKKQAPAQAAPAPAPEKKGPRCKFLVVAVVCS</sequence>
<dbReference type="SMART" id="SM00115">
    <property type="entry name" value="CASc"/>
    <property type="match status" value="1"/>
</dbReference>
<name>A0A8J7MQ98_9RHOB</name>
<dbReference type="PANTHER" id="PTHR22576:SF37">
    <property type="entry name" value="MUCOSA-ASSOCIATED LYMPHOID TISSUE LYMPHOMA TRANSLOCATION PROTEIN 1"/>
    <property type="match status" value="1"/>
</dbReference>
<keyword evidence="6" id="KW-1185">Reference proteome</keyword>
<evidence type="ECO:0000256" key="2">
    <source>
        <dbReference type="SAM" id="MobiDB-lite"/>
    </source>
</evidence>
<dbReference type="Pfam" id="PF00656">
    <property type="entry name" value="Peptidase_C14"/>
    <property type="match status" value="1"/>
</dbReference>
<dbReference type="EMBL" id="JAESVP010000001">
    <property type="protein sequence ID" value="MBL4926770.1"/>
    <property type="molecule type" value="Genomic_DNA"/>
</dbReference>
<dbReference type="GO" id="GO:0004197">
    <property type="term" value="F:cysteine-type endopeptidase activity"/>
    <property type="evidence" value="ECO:0007669"/>
    <property type="project" value="InterPro"/>
</dbReference>
<dbReference type="InterPro" id="IPR011600">
    <property type="entry name" value="Pept_C14_caspase"/>
</dbReference>